<keyword evidence="2" id="KW-0812">Transmembrane</keyword>
<dbReference type="AlphaFoldDB" id="A0A7W7Y8G7"/>
<evidence type="ECO:0000256" key="2">
    <source>
        <dbReference type="SAM" id="Phobius"/>
    </source>
</evidence>
<comment type="caution">
    <text evidence="4">The sequence shown here is derived from an EMBL/GenBank/DDBJ whole genome shotgun (WGS) entry which is preliminary data.</text>
</comment>
<protein>
    <submittedName>
        <fullName evidence="4">Uncharacterized protein</fullName>
    </submittedName>
</protein>
<feature type="compositionally biased region" description="Basic and acidic residues" evidence="1">
    <location>
        <begin position="110"/>
        <end position="125"/>
    </location>
</feature>
<proteinExistence type="predicted"/>
<feature type="chain" id="PRO_5030508580" evidence="3">
    <location>
        <begin position="21"/>
        <end position="125"/>
    </location>
</feature>
<keyword evidence="5" id="KW-1185">Reference proteome</keyword>
<keyword evidence="2" id="KW-1133">Transmembrane helix</keyword>
<reference evidence="4 5" key="1">
    <citation type="submission" date="2020-08" db="EMBL/GenBank/DDBJ databases">
        <title>Genomic Encyclopedia of Type Strains, Phase IV (KMG-IV): sequencing the most valuable type-strain genomes for metagenomic binning, comparative biology and taxonomic classification.</title>
        <authorList>
            <person name="Goeker M."/>
        </authorList>
    </citation>
    <scope>NUCLEOTIDE SEQUENCE [LARGE SCALE GENOMIC DNA]</scope>
    <source>
        <strain evidence="4 5">DSM 12252</strain>
    </source>
</reference>
<sequence>MKHLILITGLLMLFAPNMHAGWFFDDPPPDLGPEYRAKIVSLEDRLSEQHAVTTRWEIATGTLAVGCVLLFVIGTALGAKTRQHYDGRTRLGRTVPPTAAPAAPNGARHHLGETGPPDRHSTLAA</sequence>
<keyword evidence="3" id="KW-0732">Signal</keyword>
<feature type="transmembrane region" description="Helical" evidence="2">
    <location>
        <begin position="58"/>
        <end position="79"/>
    </location>
</feature>
<name>A0A7W7Y8G7_9BACT</name>
<feature type="region of interest" description="Disordered" evidence="1">
    <location>
        <begin position="88"/>
        <end position="125"/>
    </location>
</feature>
<dbReference type="Proteomes" id="UP000590740">
    <property type="component" value="Unassembled WGS sequence"/>
</dbReference>
<dbReference type="EMBL" id="JACHIG010000002">
    <property type="protein sequence ID" value="MBB5031568.1"/>
    <property type="molecule type" value="Genomic_DNA"/>
</dbReference>
<evidence type="ECO:0000256" key="1">
    <source>
        <dbReference type="SAM" id="MobiDB-lite"/>
    </source>
</evidence>
<evidence type="ECO:0000313" key="5">
    <source>
        <dbReference type="Proteomes" id="UP000590740"/>
    </source>
</evidence>
<evidence type="ECO:0000313" key="4">
    <source>
        <dbReference type="EMBL" id="MBB5031568.1"/>
    </source>
</evidence>
<feature type="signal peptide" evidence="3">
    <location>
        <begin position="1"/>
        <end position="20"/>
    </location>
</feature>
<gene>
    <name evidence="4" type="ORF">HNQ65_001136</name>
</gene>
<evidence type="ECO:0000256" key="3">
    <source>
        <dbReference type="SAM" id="SignalP"/>
    </source>
</evidence>
<keyword evidence="2" id="KW-0472">Membrane</keyword>
<accession>A0A7W7Y8G7</accession>
<organism evidence="4 5">
    <name type="scientific">Prosthecobacter vanneervenii</name>
    <dbReference type="NCBI Taxonomy" id="48466"/>
    <lineage>
        <taxon>Bacteria</taxon>
        <taxon>Pseudomonadati</taxon>
        <taxon>Verrucomicrobiota</taxon>
        <taxon>Verrucomicrobiia</taxon>
        <taxon>Verrucomicrobiales</taxon>
        <taxon>Verrucomicrobiaceae</taxon>
        <taxon>Prosthecobacter</taxon>
    </lineage>
</organism>
<dbReference type="RefSeq" id="WP_184338511.1">
    <property type="nucleotide sequence ID" value="NZ_JACHIG010000002.1"/>
</dbReference>